<evidence type="ECO:0008006" key="4">
    <source>
        <dbReference type="Google" id="ProtNLM"/>
    </source>
</evidence>
<evidence type="ECO:0000313" key="2">
    <source>
        <dbReference type="EMBL" id="RDY07408.1"/>
    </source>
</evidence>
<keyword evidence="3" id="KW-1185">Reference proteome</keyword>
<proteinExistence type="predicted"/>
<evidence type="ECO:0000256" key="1">
    <source>
        <dbReference type="SAM" id="MobiDB-lite"/>
    </source>
</evidence>
<feature type="compositionally biased region" description="Gly residues" evidence="1">
    <location>
        <begin position="85"/>
        <end position="94"/>
    </location>
</feature>
<dbReference type="EMBL" id="QJKJ01001475">
    <property type="protein sequence ID" value="RDY07408.1"/>
    <property type="molecule type" value="Genomic_DNA"/>
</dbReference>
<gene>
    <name evidence="2" type="ORF">CR513_08504</name>
</gene>
<accession>A0A371HX94</accession>
<name>A0A371HX94_MUCPR</name>
<organism evidence="2 3">
    <name type="scientific">Mucuna pruriens</name>
    <name type="common">Velvet bean</name>
    <name type="synonym">Dolichos pruriens</name>
    <dbReference type="NCBI Taxonomy" id="157652"/>
    <lineage>
        <taxon>Eukaryota</taxon>
        <taxon>Viridiplantae</taxon>
        <taxon>Streptophyta</taxon>
        <taxon>Embryophyta</taxon>
        <taxon>Tracheophyta</taxon>
        <taxon>Spermatophyta</taxon>
        <taxon>Magnoliopsida</taxon>
        <taxon>eudicotyledons</taxon>
        <taxon>Gunneridae</taxon>
        <taxon>Pentapetalae</taxon>
        <taxon>rosids</taxon>
        <taxon>fabids</taxon>
        <taxon>Fabales</taxon>
        <taxon>Fabaceae</taxon>
        <taxon>Papilionoideae</taxon>
        <taxon>50 kb inversion clade</taxon>
        <taxon>NPAAA clade</taxon>
        <taxon>indigoferoid/millettioid clade</taxon>
        <taxon>Phaseoleae</taxon>
        <taxon>Mucuna</taxon>
    </lineage>
</organism>
<feature type="non-terminal residue" evidence="2">
    <location>
        <position position="1"/>
    </location>
</feature>
<reference evidence="2" key="1">
    <citation type="submission" date="2018-05" db="EMBL/GenBank/DDBJ databases">
        <title>Draft genome of Mucuna pruriens seed.</title>
        <authorList>
            <person name="Nnadi N.E."/>
            <person name="Vos R."/>
            <person name="Hasami M.H."/>
            <person name="Devisetty U.K."/>
            <person name="Aguiy J.C."/>
        </authorList>
    </citation>
    <scope>NUCLEOTIDE SEQUENCE [LARGE SCALE GENOMIC DNA]</scope>
    <source>
        <strain evidence="2">JCA_2017</strain>
    </source>
</reference>
<comment type="caution">
    <text evidence="2">The sequence shown here is derived from an EMBL/GenBank/DDBJ whole genome shotgun (WGS) entry which is preliminary data.</text>
</comment>
<dbReference type="AlphaFoldDB" id="A0A371HX94"/>
<feature type="region of interest" description="Disordered" evidence="1">
    <location>
        <begin position="57"/>
        <end position="94"/>
    </location>
</feature>
<dbReference type="Proteomes" id="UP000257109">
    <property type="component" value="Unassembled WGS sequence"/>
</dbReference>
<protein>
    <recommendedName>
        <fullName evidence="4">G-patch domain-containing protein</fullName>
    </recommendedName>
</protein>
<sequence>MAAKVLISNDFQPSRGMGKELDGMAELNWLYGDCKNGKTRAENLGHAMDTAEPLSPFHQWGHNIPRSNCNDRGSTPKADRMGIPYGIGVGQLDG</sequence>
<evidence type="ECO:0000313" key="3">
    <source>
        <dbReference type="Proteomes" id="UP000257109"/>
    </source>
</evidence>